<organism evidence="1 2">
    <name type="scientific">Roseofilum casamattae BLCC-M143</name>
    <dbReference type="NCBI Taxonomy" id="3022442"/>
    <lineage>
        <taxon>Bacteria</taxon>
        <taxon>Bacillati</taxon>
        <taxon>Cyanobacteriota</taxon>
        <taxon>Cyanophyceae</taxon>
        <taxon>Desertifilales</taxon>
        <taxon>Desertifilaceae</taxon>
        <taxon>Roseofilum</taxon>
        <taxon>Roseofilum casamattae</taxon>
    </lineage>
</organism>
<proteinExistence type="predicted"/>
<sequence>MKSKMSLFEYLHTSIFTLSVITQLISLNLQFQQPKIPESPSTPVAVVAKCDRI</sequence>
<evidence type="ECO:0000313" key="2">
    <source>
        <dbReference type="Proteomes" id="UP001232992"/>
    </source>
</evidence>
<comment type="caution">
    <text evidence="1">The sequence shown here is derived from an EMBL/GenBank/DDBJ whole genome shotgun (WGS) entry which is preliminary data.</text>
</comment>
<dbReference type="RefSeq" id="WP_283759566.1">
    <property type="nucleotide sequence ID" value="NZ_JAQOSQ010000022.1"/>
</dbReference>
<protein>
    <submittedName>
        <fullName evidence="1">Uncharacterized protein</fullName>
    </submittedName>
</protein>
<reference evidence="1 2" key="1">
    <citation type="submission" date="2023-01" db="EMBL/GenBank/DDBJ databases">
        <title>Novel diversity within Roseofilum (Cyanobacteria; Desertifilaceae) from marine benthic mats with descriptions of four novel species.</title>
        <authorList>
            <person name="Wang Y."/>
            <person name="Berthold D.E."/>
            <person name="Hu J."/>
            <person name="Lefler F.W."/>
            <person name="Laughinghouse H.D. IV."/>
        </authorList>
    </citation>
    <scope>NUCLEOTIDE SEQUENCE [LARGE SCALE GENOMIC DNA]</scope>
    <source>
        <strain evidence="1 2">BLCC-M143</strain>
    </source>
</reference>
<dbReference type="Proteomes" id="UP001232992">
    <property type="component" value="Unassembled WGS sequence"/>
</dbReference>
<name>A0ABT7C2E0_9CYAN</name>
<dbReference type="EMBL" id="JAQOSQ010000022">
    <property type="protein sequence ID" value="MDJ1184909.1"/>
    <property type="molecule type" value="Genomic_DNA"/>
</dbReference>
<evidence type="ECO:0000313" key="1">
    <source>
        <dbReference type="EMBL" id="MDJ1184909.1"/>
    </source>
</evidence>
<accession>A0ABT7C2E0</accession>
<gene>
    <name evidence="1" type="ORF">PMH09_17105</name>
</gene>
<keyword evidence="2" id="KW-1185">Reference proteome</keyword>